<dbReference type="OrthoDB" id="1859317at2759"/>
<keyword evidence="1" id="KW-0175">Coiled coil</keyword>
<feature type="region of interest" description="Disordered" evidence="2">
    <location>
        <begin position="317"/>
        <end position="339"/>
    </location>
</feature>
<proteinExistence type="predicted"/>
<dbReference type="InParanoid" id="A0A200Q295"/>
<evidence type="ECO:0000313" key="4">
    <source>
        <dbReference type="EMBL" id="OVA04579.1"/>
    </source>
</evidence>
<name>A0A200Q295_MACCD</name>
<feature type="compositionally biased region" description="Basic and acidic residues" evidence="2">
    <location>
        <begin position="320"/>
        <end position="331"/>
    </location>
</feature>
<organism evidence="4 5">
    <name type="scientific">Macleaya cordata</name>
    <name type="common">Five-seeded plume-poppy</name>
    <name type="synonym">Bocconia cordata</name>
    <dbReference type="NCBI Taxonomy" id="56857"/>
    <lineage>
        <taxon>Eukaryota</taxon>
        <taxon>Viridiplantae</taxon>
        <taxon>Streptophyta</taxon>
        <taxon>Embryophyta</taxon>
        <taxon>Tracheophyta</taxon>
        <taxon>Spermatophyta</taxon>
        <taxon>Magnoliopsida</taxon>
        <taxon>Ranunculales</taxon>
        <taxon>Papaveraceae</taxon>
        <taxon>Papaveroideae</taxon>
        <taxon>Macleaya</taxon>
    </lineage>
</organism>
<feature type="domain" description="FAR1" evidence="3">
    <location>
        <begin position="139"/>
        <end position="229"/>
    </location>
</feature>
<dbReference type="STRING" id="56857.A0A200Q295"/>
<dbReference type="Pfam" id="PF03101">
    <property type="entry name" value="FAR1"/>
    <property type="match status" value="1"/>
</dbReference>
<dbReference type="PANTHER" id="PTHR46328:SF27">
    <property type="entry name" value="OS12G0287500 PROTEIN"/>
    <property type="match status" value="1"/>
</dbReference>
<reference evidence="4 5" key="1">
    <citation type="journal article" date="2017" name="Mol. Plant">
        <title>The Genome of Medicinal Plant Macleaya cordata Provides New Insights into Benzylisoquinoline Alkaloids Metabolism.</title>
        <authorList>
            <person name="Liu X."/>
            <person name="Liu Y."/>
            <person name="Huang P."/>
            <person name="Ma Y."/>
            <person name="Qing Z."/>
            <person name="Tang Q."/>
            <person name="Cao H."/>
            <person name="Cheng P."/>
            <person name="Zheng Y."/>
            <person name="Yuan Z."/>
            <person name="Zhou Y."/>
            <person name="Liu J."/>
            <person name="Tang Z."/>
            <person name="Zhuo Y."/>
            <person name="Zhang Y."/>
            <person name="Yu L."/>
            <person name="Huang J."/>
            <person name="Yang P."/>
            <person name="Peng Q."/>
            <person name="Zhang J."/>
            <person name="Jiang W."/>
            <person name="Zhang Z."/>
            <person name="Lin K."/>
            <person name="Ro D.K."/>
            <person name="Chen X."/>
            <person name="Xiong X."/>
            <person name="Shang Y."/>
            <person name="Huang S."/>
            <person name="Zeng J."/>
        </authorList>
    </citation>
    <scope>NUCLEOTIDE SEQUENCE [LARGE SCALE GENOMIC DNA]</scope>
    <source>
        <strain evidence="5">cv. BLH2017</strain>
        <tissue evidence="4">Root</tissue>
    </source>
</reference>
<dbReference type="OMA" id="RQCAAYE"/>
<evidence type="ECO:0000313" key="5">
    <source>
        <dbReference type="Proteomes" id="UP000195402"/>
    </source>
</evidence>
<protein>
    <submittedName>
        <fullName evidence="4">FAR1 DNA binding domain</fullName>
    </submittedName>
</protein>
<keyword evidence="5" id="KW-1185">Reference proteome</keyword>
<dbReference type="InterPro" id="IPR004330">
    <property type="entry name" value="FAR1_DNA_bnd_dom"/>
</dbReference>
<evidence type="ECO:0000256" key="2">
    <source>
        <dbReference type="SAM" id="MobiDB-lite"/>
    </source>
</evidence>
<accession>A0A200Q295</accession>
<evidence type="ECO:0000259" key="3">
    <source>
        <dbReference type="Pfam" id="PF03101"/>
    </source>
</evidence>
<sequence length="339" mass="39187">MNWCQDSQPSFSTQIDGSSVWLILNGNFSRESLTMEPLSVIQVLTTLGFYAGEEIEISIKNAKASKNIMIGTSGQGFDLMDNDRDLEEETSNELETVEECDDTSGDNKMVELSAEELVSAGSSEPYVGMEFKSADDAREYYSEYARLNGFTIRVNRKRRSRIDRAVIGFDYVCSKEGFRRKKFLKEEKIIRLSRQTRVGCKAILVIAFRRDIEKWVVTNFIREHNHELMVPSEVPVRQSDKGPLNEDEKDKRIRELTTKLYNEKQRFQRQCAAYEERCAAYKIQLGKIMKDIDIHTEHLTRTVQDVVQNIKQIEDEESDHWEAEGIQKGDDQGMIYNED</sequence>
<dbReference type="PANTHER" id="PTHR46328">
    <property type="entry name" value="FAR-RED IMPAIRED RESPONSIVE (FAR1) FAMILY PROTEIN-RELATED"/>
    <property type="match status" value="1"/>
</dbReference>
<evidence type="ECO:0000256" key="1">
    <source>
        <dbReference type="SAM" id="Coils"/>
    </source>
</evidence>
<dbReference type="EMBL" id="MVGT01003297">
    <property type="protein sequence ID" value="OVA04579.1"/>
    <property type="molecule type" value="Genomic_DNA"/>
</dbReference>
<dbReference type="AlphaFoldDB" id="A0A200Q295"/>
<feature type="coiled-coil region" evidence="1">
    <location>
        <begin position="257"/>
        <end position="316"/>
    </location>
</feature>
<comment type="caution">
    <text evidence="4">The sequence shown here is derived from an EMBL/GenBank/DDBJ whole genome shotgun (WGS) entry which is preliminary data.</text>
</comment>
<dbReference type="Proteomes" id="UP000195402">
    <property type="component" value="Unassembled WGS sequence"/>
</dbReference>
<gene>
    <name evidence="4" type="ORF">BVC80_1713g6</name>
</gene>